<protein>
    <submittedName>
        <fullName evidence="2">Uncharacterized protein</fullName>
    </submittedName>
</protein>
<keyword evidence="3" id="KW-1185">Reference proteome</keyword>
<feature type="region of interest" description="Disordered" evidence="1">
    <location>
        <begin position="117"/>
        <end position="142"/>
    </location>
</feature>
<reference evidence="2 3" key="1">
    <citation type="submission" date="2014-02" db="EMBL/GenBank/DDBJ databases">
        <title>The genome sequence of Colletotrichum fioriniae PJ7.</title>
        <authorList>
            <person name="Baroncelli R."/>
            <person name="Thon M.R."/>
        </authorList>
    </citation>
    <scope>NUCLEOTIDE SEQUENCE [LARGE SCALE GENOMIC DNA]</scope>
    <source>
        <strain evidence="2 3">PJ7</strain>
    </source>
</reference>
<dbReference type="HOGENOM" id="CLU_1481863_0_0_1"/>
<dbReference type="AlphaFoldDB" id="A0A010SKP3"/>
<evidence type="ECO:0000256" key="1">
    <source>
        <dbReference type="SAM" id="MobiDB-lite"/>
    </source>
</evidence>
<evidence type="ECO:0000313" key="3">
    <source>
        <dbReference type="Proteomes" id="UP000020467"/>
    </source>
</evidence>
<sequence>MFDPSHGLSELVRRNASARLATSRCGDRSAENTAEADYTFVGEFPPYTVSPRAEDRGGHRPQVELVLQSTPTCHVLGAIFGTLAPEKLHVAEEVGGRIRIPGESLLRRRGSGAAWESAAAKLTDPNRAEPTRNKPWIPPYGAYDEEETGRLERRCPTPSLPAPRALDSTVLLSICVFRSRNS</sequence>
<gene>
    <name evidence="2" type="ORF">CFIO01_04406</name>
</gene>
<dbReference type="EMBL" id="JARH01000104">
    <property type="protein sequence ID" value="EXF85398.1"/>
    <property type="molecule type" value="Genomic_DNA"/>
</dbReference>
<comment type="caution">
    <text evidence="2">The sequence shown here is derived from an EMBL/GenBank/DDBJ whole genome shotgun (WGS) entry which is preliminary data.</text>
</comment>
<dbReference type="KEGG" id="cfj:CFIO01_04406"/>
<name>A0A010SKP3_9PEZI</name>
<evidence type="ECO:0000313" key="2">
    <source>
        <dbReference type="EMBL" id="EXF85398.1"/>
    </source>
</evidence>
<dbReference type="OrthoDB" id="10541182at2759"/>
<accession>A0A010SKP3</accession>
<organism evidence="2 3">
    <name type="scientific">Colletotrichum fioriniae PJ7</name>
    <dbReference type="NCBI Taxonomy" id="1445577"/>
    <lineage>
        <taxon>Eukaryota</taxon>
        <taxon>Fungi</taxon>
        <taxon>Dikarya</taxon>
        <taxon>Ascomycota</taxon>
        <taxon>Pezizomycotina</taxon>
        <taxon>Sordariomycetes</taxon>
        <taxon>Hypocreomycetidae</taxon>
        <taxon>Glomerellales</taxon>
        <taxon>Glomerellaceae</taxon>
        <taxon>Colletotrichum</taxon>
        <taxon>Colletotrichum acutatum species complex</taxon>
    </lineage>
</organism>
<dbReference type="Proteomes" id="UP000020467">
    <property type="component" value="Unassembled WGS sequence"/>
</dbReference>
<proteinExistence type="predicted"/>